<dbReference type="Proteomes" id="UP001552299">
    <property type="component" value="Unassembled WGS sequence"/>
</dbReference>
<dbReference type="PANTHER" id="PTHR37768">
    <property type="entry name" value="OS06G0694800 PROTEIN"/>
    <property type="match status" value="1"/>
</dbReference>
<evidence type="ECO:0000256" key="2">
    <source>
        <dbReference type="SAM" id="Phobius"/>
    </source>
</evidence>
<accession>A0ABD0VAB8</accession>
<proteinExistence type="predicted"/>
<keyword evidence="4" id="KW-1185">Reference proteome</keyword>
<dbReference type="PANTHER" id="PTHR37768:SF2">
    <property type="entry name" value="OS06G0694800 PROTEIN"/>
    <property type="match status" value="1"/>
</dbReference>
<feature type="region of interest" description="Disordered" evidence="1">
    <location>
        <begin position="89"/>
        <end position="108"/>
    </location>
</feature>
<gene>
    <name evidence="3" type="ORF">M5K25_006091</name>
</gene>
<feature type="transmembrane region" description="Helical" evidence="2">
    <location>
        <begin position="153"/>
        <end position="177"/>
    </location>
</feature>
<evidence type="ECO:0000313" key="3">
    <source>
        <dbReference type="EMBL" id="KAL0922129.1"/>
    </source>
</evidence>
<sequence length="193" mass="20725">MAISFSSHRTFLTGNPFLPPIRQTNTKKPLHLFLFQYRASASMNKEGSDFQSSRCDKFPIAKLAVVAMAAGVLALGAVGDAEAAKSGGRIGGKAFRPAPPRSSGPRVNNNSRTNIFINPPVAPPLVGGYGYGSPFYGGWGWSPFTYFLPGPSIAVGIGGGFEFFVAILAFGAITAIIRRFTGRRREEEEDDDF</sequence>
<dbReference type="AlphaFoldDB" id="A0ABD0VAB8"/>
<name>A0ABD0VAB8_DENTH</name>
<keyword evidence="2" id="KW-0812">Transmembrane</keyword>
<evidence type="ECO:0000313" key="4">
    <source>
        <dbReference type="Proteomes" id="UP001552299"/>
    </source>
</evidence>
<reference evidence="3 4" key="1">
    <citation type="journal article" date="2024" name="Plant Biotechnol. J.">
        <title>Dendrobium thyrsiflorum genome and its molecular insights into genes involved in important horticultural traits.</title>
        <authorList>
            <person name="Chen B."/>
            <person name="Wang J.Y."/>
            <person name="Zheng P.J."/>
            <person name="Li K.L."/>
            <person name="Liang Y.M."/>
            <person name="Chen X.F."/>
            <person name="Zhang C."/>
            <person name="Zhao X."/>
            <person name="He X."/>
            <person name="Zhang G.Q."/>
            <person name="Liu Z.J."/>
            <person name="Xu Q."/>
        </authorList>
    </citation>
    <scope>NUCLEOTIDE SEQUENCE [LARGE SCALE GENOMIC DNA]</scope>
    <source>
        <strain evidence="3">GZMU011</strain>
    </source>
</reference>
<dbReference type="EMBL" id="JANQDX010000006">
    <property type="protein sequence ID" value="KAL0922129.1"/>
    <property type="molecule type" value="Genomic_DNA"/>
</dbReference>
<keyword evidence="2" id="KW-1133">Transmembrane helix</keyword>
<evidence type="ECO:0008006" key="5">
    <source>
        <dbReference type="Google" id="ProtNLM"/>
    </source>
</evidence>
<protein>
    <recommendedName>
        <fullName evidence="5">La-related protein 6</fullName>
    </recommendedName>
</protein>
<comment type="caution">
    <text evidence="3">The sequence shown here is derived from an EMBL/GenBank/DDBJ whole genome shotgun (WGS) entry which is preliminary data.</text>
</comment>
<keyword evidence="2" id="KW-0472">Membrane</keyword>
<organism evidence="3 4">
    <name type="scientific">Dendrobium thyrsiflorum</name>
    <name type="common">Pinecone-like raceme dendrobium</name>
    <name type="synonym">Orchid</name>
    <dbReference type="NCBI Taxonomy" id="117978"/>
    <lineage>
        <taxon>Eukaryota</taxon>
        <taxon>Viridiplantae</taxon>
        <taxon>Streptophyta</taxon>
        <taxon>Embryophyta</taxon>
        <taxon>Tracheophyta</taxon>
        <taxon>Spermatophyta</taxon>
        <taxon>Magnoliopsida</taxon>
        <taxon>Liliopsida</taxon>
        <taxon>Asparagales</taxon>
        <taxon>Orchidaceae</taxon>
        <taxon>Epidendroideae</taxon>
        <taxon>Malaxideae</taxon>
        <taxon>Dendrobiinae</taxon>
        <taxon>Dendrobium</taxon>
    </lineage>
</organism>
<evidence type="ECO:0000256" key="1">
    <source>
        <dbReference type="SAM" id="MobiDB-lite"/>
    </source>
</evidence>